<evidence type="ECO:0000313" key="1">
    <source>
        <dbReference type="EMBL" id="KAJ3557914.1"/>
    </source>
</evidence>
<dbReference type="Proteomes" id="UP001148662">
    <property type="component" value="Unassembled WGS sequence"/>
</dbReference>
<sequence length="1146" mass="127845">MTSTYHAIPPITHQRDTFPEPVTSICFDPVSDTLWAGYNSGSVIAYYSAQGMRGVTFPVGGSLAVKHIVASDSNVRAAGISSNGVGAWGKGGVNKWFYRSPNAITAFSNNATHGPVFYACTAAQELLAINSQTGDLVRKTSAISIYSHLVCVPNALLTGSSDGYVRTIDPRTSSPTVNAVQAHPKGIQGLQASGTFIYTIGLGMRQGRPFPDPLVKVYDTRTMRPLPPVPFSAGPAFIDILPKRASTIVIASPQGLVNIVDVSNVSNTEFQQLDVPSYITSSAVSPTGTYMAFGDAEGAIHLLTAADEGSTLPLNGFEGQPVEWVDPPEPLPEITWTDTTPLNSIGMPYYDSPLLSSWTSKFFNTRLVAPPPPKIPPQILSTMKINDNVAYASLPKELKGRRNVVPSQPRRSTAKFRSSRRRSDIDTDAATYEFETDAIPKMYRRVEIEYSKFGVEDFDFDFYNHTEYSGLETHIVNSYTNPLLQLMHYTLPIRELAKSHITTDCQREHCLLCELGFVVRMLEDAKGTNCQSSNFCKTVGVLAQTNNLIELMDYGRESAEHNYGHMIQAFHRFFVENMSAEGNTFPHNPWLLPPPPDTKEPAAAPITQLFGIDAKNIITCTNCHSVREKEHMTHVIDLAYPRKAATNDPAHETDFASVVRNSVLRHSTHKATCPSCNKQFATFESTRSVATRQLPPILALNAAAFLEDNIRFWKDSRHQTFLRTSIELHGQVNGVDDPESALYELRGVIIQVMTKEKRSHLVAVVKVPEAEDNDELEPQASHSPWFLFNDFRVRQVKEKEALSFPAEWKIPTVIYLERVDVQGRLDFSLLPKEIDPSILCQDTNISLNRDSSLMKHECLHPDELPTLGTLVAIDAEFVSMQQEETEFRSDGTKKVLRPARLSLARVSVLRGNGPKEGVPFIDDHIHTSEMIVDYLTEFSGIKFGDLDPHLSRHTLTPLKVVYKKLRMLVDRGCIFIGHGLSKDFRIINIFVPPEQVIDTVDLYYIHARQRRLSLRFLSWYVLKEDIQTETHDSIEDALSALRLYKAYQEFESEGIFDKKLDEIYKEGKQYNYKPPSTAGSEPATSLSTGNATPHTGMLTPQFAMTPSSLLQASFMPGGYTVPTAHTFYVPHSYPPMNTPGWRQQQR</sequence>
<protein>
    <submittedName>
        <fullName evidence="1">Uncharacterized protein</fullName>
    </submittedName>
</protein>
<dbReference type="EMBL" id="JANHOG010000122">
    <property type="protein sequence ID" value="KAJ3557914.1"/>
    <property type="molecule type" value="Genomic_DNA"/>
</dbReference>
<evidence type="ECO:0000313" key="2">
    <source>
        <dbReference type="Proteomes" id="UP001148662"/>
    </source>
</evidence>
<organism evidence="1 2">
    <name type="scientific">Phlebia brevispora</name>
    <dbReference type="NCBI Taxonomy" id="194682"/>
    <lineage>
        <taxon>Eukaryota</taxon>
        <taxon>Fungi</taxon>
        <taxon>Dikarya</taxon>
        <taxon>Basidiomycota</taxon>
        <taxon>Agaricomycotina</taxon>
        <taxon>Agaricomycetes</taxon>
        <taxon>Polyporales</taxon>
        <taxon>Meruliaceae</taxon>
        <taxon>Phlebia</taxon>
    </lineage>
</organism>
<comment type="caution">
    <text evidence="1">The sequence shown here is derived from an EMBL/GenBank/DDBJ whole genome shotgun (WGS) entry which is preliminary data.</text>
</comment>
<gene>
    <name evidence="1" type="ORF">NM688_g1215</name>
</gene>
<proteinExistence type="predicted"/>
<reference evidence="1" key="1">
    <citation type="submission" date="2022-07" db="EMBL/GenBank/DDBJ databases">
        <title>Genome Sequence of Phlebia brevispora.</title>
        <authorList>
            <person name="Buettner E."/>
        </authorList>
    </citation>
    <scope>NUCLEOTIDE SEQUENCE</scope>
    <source>
        <strain evidence="1">MPL23</strain>
    </source>
</reference>
<name>A0ACC1TBX3_9APHY</name>
<keyword evidence="2" id="KW-1185">Reference proteome</keyword>
<accession>A0ACC1TBX3</accession>